<protein>
    <submittedName>
        <fullName evidence="2">Uncharacterized protein</fullName>
    </submittedName>
</protein>
<proteinExistence type="predicted"/>
<dbReference type="AlphaFoldDB" id="A0AAV8BWT3"/>
<comment type="caution">
    <text evidence="2">The sequence shown here is derived from an EMBL/GenBank/DDBJ whole genome shotgun (WGS) entry which is preliminary data.</text>
</comment>
<feature type="compositionally biased region" description="Basic and acidic residues" evidence="1">
    <location>
        <begin position="1"/>
        <end position="33"/>
    </location>
</feature>
<dbReference type="EMBL" id="JAMFTS010000005">
    <property type="protein sequence ID" value="KAJ4747673.1"/>
    <property type="molecule type" value="Genomic_DNA"/>
</dbReference>
<evidence type="ECO:0000256" key="1">
    <source>
        <dbReference type="SAM" id="MobiDB-lite"/>
    </source>
</evidence>
<name>A0AAV8BWT3_9POAL</name>
<evidence type="ECO:0000313" key="2">
    <source>
        <dbReference type="EMBL" id="KAJ4747673.1"/>
    </source>
</evidence>
<accession>A0AAV8BWT3</accession>
<organism evidence="2 3">
    <name type="scientific">Rhynchospora pubera</name>
    <dbReference type="NCBI Taxonomy" id="906938"/>
    <lineage>
        <taxon>Eukaryota</taxon>
        <taxon>Viridiplantae</taxon>
        <taxon>Streptophyta</taxon>
        <taxon>Embryophyta</taxon>
        <taxon>Tracheophyta</taxon>
        <taxon>Spermatophyta</taxon>
        <taxon>Magnoliopsida</taxon>
        <taxon>Liliopsida</taxon>
        <taxon>Poales</taxon>
        <taxon>Cyperaceae</taxon>
        <taxon>Cyperoideae</taxon>
        <taxon>Rhynchosporeae</taxon>
        <taxon>Rhynchospora</taxon>
    </lineage>
</organism>
<sequence length="292" mass="32191">MSRADRSNSESRHTISTESRRTFSSESRYRLSGETETDDPDLPPESIVIPITDDTPWQYSAYDSGESAREITNPKSHSNLFPWSKAGSGSNSNRVAATNLNATASAPIMGIPAKIKLPAFAHSQSPASIFPRWRNSRSKKSVLAYSEPGSPKVSCWGKVLSDREKKKLWKQREVTREIETKKETPSCCQGFSVIMACISDHAAKNREIGQLQLAEVHPSPVNESRPTREEIDLNFKAEEVRQQPDEAEALVATQMTGLGALKRLSSKRRAASWGGDVVVAKEAFATQGNKSN</sequence>
<evidence type="ECO:0000313" key="3">
    <source>
        <dbReference type="Proteomes" id="UP001140206"/>
    </source>
</evidence>
<reference evidence="2" key="1">
    <citation type="submission" date="2022-08" db="EMBL/GenBank/DDBJ databases">
        <authorList>
            <person name="Marques A."/>
        </authorList>
    </citation>
    <scope>NUCLEOTIDE SEQUENCE</scope>
    <source>
        <strain evidence="2">RhyPub2mFocal</strain>
        <tissue evidence="2">Leaves</tissue>
    </source>
</reference>
<dbReference type="Proteomes" id="UP001140206">
    <property type="component" value="Chromosome 5"/>
</dbReference>
<dbReference type="PANTHER" id="PTHR34120:SF2">
    <property type="entry name" value="OS01G0860900 PROTEIN"/>
    <property type="match status" value="1"/>
</dbReference>
<keyword evidence="3" id="KW-1185">Reference proteome</keyword>
<feature type="region of interest" description="Disordered" evidence="1">
    <location>
        <begin position="1"/>
        <end position="50"/>
    </location>
</feature>
<gene>
    <name evidence="2" type="ORF">LUZ62_082078</name>
</gene>
<dbReference type="PANTHER" id="PTHR34120">
    <property type="entry name" value="EXPRESSED PROTEIN"/>
    <property type="match status" value="1"/>
</dbReference>